<evidence type="ECO:0000313" key="10">
    <source>
        <dbReference type="EMBL" id="MBB5742349.1"/>
    </source>
</evidence>
<feature type="transmembrane region" description="Helical" evidence="9">
    <location>
        <begin position="261"/>
        <end position="280"/>
    </location>
</feature>
<feature type="transmembrane region" description="Helical" evidence="9">
    <location>
        <begin position="229"/>
        <end position="254"/>
    </location>
</feature>
<organism evidence="10 11">
    <name type="scientific">Microbacterium ginsengiterrae</name>
    <dbReference type="NCBI Taxonomy" id="546115"/>
    <lineage>
        <taxon>Bacteria</taxon>
        <taxon>Bacillati</taxon>
        <taxon>Actinomycetota</taxon>
        <taxon>Actinomycetes</taxon>
        <taxon>Micrococcales</taxon>
        <taxon>Microbacteriaceae</taxon>
        <taxon>Microbacterium</taxon>
    </lineage>
</organism>
<keyword evidence="3" id="KW-1003">Cell membrane</keyword>
<keyword evidence="6 9" id="KW-1133">Transmembrane helix</keyword>
<protein>
    <submittedName>
        <fullName evidence="10">Branched-subunit amino acid ABC-type transport system permease component</fullName>
    </submittedName>
</protein>
<dbReference type="RefSeq" id="WP_184281751.1">
    <property type="nucleotide sequence ID" value="NZ_BAAAPG010000001.1"/>
</dbReference>
<dbReference type="GO" id="GO:0006865">
    <property type="term" value="P:amino acid transport"/>
    <property type="evidence" value="ECO:0007669"/>
    <property type="project" value="UniProtKB-KW"/>
</dbReference>
<dbReference type="CDD" id="cd06582">
    <property type="entry name" value="TM_PBP1_LivH_like"/>
    <property type="match status" value="1"/>
</dbReference>
<gene>
    <name evidence="10" type="ORF">HD600_000846</name>
</gene>
<sequence length="297" mass="30827">MSDFISVVIAGVAQGVPVFIVASGLTLIYGVLHVLNFAHGAFFLIGAFIVTSTLQSDTIGSFLLSLLIAGVGVMAVGVVSEVAVFRRLYKAGSTVSFLGAFALFLALTGISILIWGTNPKTVAYPKGLNGSFDVLGARISQYDAAMVIVGVVIAVGLWLLLTKTSLGARVRAVSQDRTMAMALGIRVRRVSTMVFAIGAFLAGVAGALITPVSSIDEGLALSSDYMIPAFIVIIVGGLGSVPGALIAALGLGIIESILFRVAPGLSGFSYYLVVAVFLMFRPQGLFGSPSHSFKMAR</sequence>
<feature type="transmembrane region" description="Helical" evidence="9">
    <location>
        <begin position="144"/>
        <end position="161"/>
    </location>
</feature>
<accession>A0A7W9FCL0</accession>
<keyword evidence="7 9" id="KW-0472">Membrane</keyword>
<dbReference type="EMBL" id="JACHMU010000001">
    <property type="protein sequence ID" value="MBB5742349.1"/>
    <property type="molecule type" value="Genomic_DNA"/>
</dbReference>
<dbReference type="GO" id="GO:0005886">
    <property type="term" value="C:plasma membrane"/>
    <property type="evidence" value="ECO:0007669"/>
    <property type="project" value="UniProtKB-SubCell"/>
</dbReference>
<proteinExistence type="inferred from homology"/>
<evidence type="ECO:0000256" key="9">
    <source>
        <dbReference type="SAM" id="Phobius"/>
    </source>
</evidence>
<dbReference type="Proteomes" id="UP000517712">
    <property type="component" value="Unassembled WGS sequence"/>
</dbReference>
<evidence type="ECO:0000313" key="11">
    <source>
        <dbReference type="Proteomes" id="UP000517712"/>
    </source>
</evidence>
<feature type="transmembrane region" description="Helical" evidence="9">
    <location>
        <begin position="97"/>
        <end position="116"/>
    </location>
</feature>
<feature type="transmembrane region" description="Helical" evidence="9">
    <location>
        <begin position="62"/>
        <end position="85"/>
    </location>
</feature>
<evidence type="ECO:0000256" key="3">
    <source>
        <dbReference type="ARBA" id="ARBA00022475"/>
    </source>
</evidence>
<dbReference type="PANTHER" id="PTHR11795:SF442">
    <property type="entry name" value="ABC TRANSPORTER ATP-BINDING PROTEIN"/>
    <property type="match status" value="1"/>
</dbReference>
<dbReference type="GO" id="GO:0022857">
    <property type="term" value="F:transmembrane transporter activity"/>
    <property type="evidence" value="ECO:0007669"/>
    <property type="project" value="InterPro"/>
</dbReference>
<evidence type="ECO:0000256" key="8">
    <source>
        <dbReference type="ARBA" id="ARBA00037998"/>
    </source>
</evidence>
<feature type="transmembrane region" description="Helical" evidence="9">
    <location>
        <begin position="190"/>
        <end position="209"/>
    </location>
</feature>
<evidence type="ECO:0000256" key="1">
    <source>
        <dbReference type="ARBA" id="ARBA00004651"/>
    </source>
</evidence>
<feature type="transmembrane region" description="Helical" evidence="9">
    <location>
        <begin position="6"/>
        <end position="30"/>
    </location>
</feature>
<keyword evidence="4 9" id="KW-0812">Transmembrane</keyword>
<dbReference type="PANTHER" id="PTHR11795">
    <property type="entry name" value="BRANCHED-CHAIN AMINO ACID TRANSPORT SYSTEM PERMEASE PROTEIN LIVH"/>
    <property type="match status" value="1"/>
</dbReference>
<evidence type="ECO:0000256" key="7">
    <source>
        <dbReference type="ARBA" id="ARBA00023136"/>
    </source>
</evidence>
<keyword evidence="5" id="KW-0029">Amino-acid transport</keyword>
<name>A0A7W9FCL0_9MICO</name>
<comment type="subcellular location">
    <subcellularLocation>
        <location evidence="1">Cell membrane</location>
        <topology evidence="1">Multi-pass membrane protein</topology>
    </subcellularLocation>
</comment>
<dbReference type="InterPro" id="IPR001851">
    <property type="entry name" value="ABC_transp_permease"/>
</dbReference>
<dbReference type="InterPro" id="IPR052157">
    <property type="entry name" value="BCAA_transport_permease"/>
</dbReference>
<reference evidence="10 11" key="1">
    <citation type="submission" date="2020-08" db="EMBL/GenBank/DDBJ databases">
        <title>Sequencing the genomes of 1000 actinobacteria strains.</title>
        <authorList>
            <person name="Klenk H.-P."/>
        </authorList>
    </citation>
    <scope>NUCLEOTIDE SEQUENCE [LARGE SCALE GENOMIC DNA]</scope>
    <source>
        <strain evidence="10 11">DSM 24823</strain>
    </source>
</reference>
<comment type="similarity">
    <text evidence="8">Belongs to the binding-protein-dependent transport system permease family. LivHM subfamily.</text>
</comment>
<keyword evidence="11" id="KW-1185">Reference proteome</keyword>
<evidence type="ECO:0000256" key="4">
    <source>
        <dbReference type="ARBA" id="ARBA00022692"/>
    </source>
</evidence>
<keyword evidence="2" id="KW-0813">Transport</keyword>
<evidence type="ECO:0000256" key="6">
    <source>
        <dbReference type="ARBA" id="ARBA00022989"/>
    </source>
</evidence>
<evidence type="ECO:0000256" key="5">
    <source>
        <dbReference type="ARBA" id="ARBA00022970"/>
    </source>
</evidence>
<feature type="transmembrane region" description="Helical" evidence="9">
    <location>
        <begin position="37"/>
        <end position="56"/>
    </location>
</feature>
<dbReference type="AlphaFoldDB" id="A0A7W9FCL0"/>
<dbReference type="Pfam" id="PF02653">
    <property type="entry name" value="BPD_transp_2"/>
    <property type="match status" value="1"/>
</dbReference>
<comment type="caution">
    <text evidence="10">The sequence shown here is derived from an EMBL/GenBank/DDBJ whole genome shotgun (WGS) entry which is preliminary data.</text>
</comment>
<evidence type="ECO:0000256" key="2">
    <source>
        <dbReference type="ARBA" id="ARBA00022448"/>
    </source>
</evidence>